<reference evidence="4" key="1">
    <citation type="submission" date="2023-03" db="EMBL/GenBank/DDBJ databases">
        <title>Mating type loci evolution in Malassezia.</title>
        <authorList>
            <person name="Coelho M.A."/>
        </authorList>
    </citation>
    <scope>NUCLEOTIDE SEQUENCE</scope>
    <source>
        <strain evidence="4">CBS 9557</strain>
    </source>
</reference>
<dbReference type="PANTHER" id="PTHR31956:SF1">
    <property type="entry name" value="NON-SPECIFIC PHOSPHOLIPASE C1"/>
    <property type="match status" value="1"/>
</dbReference>
<keyword evidence="1 4" id="KW-0378">Hydrolase</keyword>
<feature type="compositionally biased region" description="Basic and acidic residues" evidence="2">
    <location>
        <begin position="204"/>
        <end position="216"/>
    </location>
</feature>
<sequence>MFGSKALLATVAAAIAAAGVSANESPLKQVEHVILFMQENRAFDHYFGTMAGVRGFNDPNVQVKKSDGKSIFVQPLNSSVKPQPPKGVDSLMYWYLNQAGDEYINATDCVIGGTNAWQENQAAWNKGKNDRWAEVNTPYSLGYFKRKELPVHFAIAEEFIVGDAYYESIISASDTNRAVWVSGTINSPGSPPGGDPTKQGGPVVDDHRAPGCEKNSRGEPMACLPVKWKTVPEYLEEQNITWLVYEDTDNGYHNFLEQFEQYEQALITQGPLAQRGIYRPGLHKFFYDLKNGSLPQVSYIVTPIELSEHPPNLVTDGAWLQQAVTNALMQSEYWNKTVMIVSYDETGGFADHVMAPHAPKDTPGEWMEDPFDHTLGQAPTGPGFRVPFYIVSPWTRKGGVFTEHAAHESQILFLEKWSAAHGKNWTSKEMNLWRREHLSDLMNAFDFDNQDTSMAKVPTTPAASKDPVTKKYNGVPKCLKKYKGMTQPPVPYGNQTELKNGFDVEKGYKKIRGELSEGRYLTLETYSNALSHKDNKLQSASSSKEKNSESELFVVHWLGKEPKDHRFKIATSGDRNAKFVKDDLSLTSDKSQAGTFTFDYKSSKQGFTIKTGSKYLSMDEDGSVKKVSSGPTTFTLYSVTK</sequence>
<dbReference type="EMBL" id="CP119898">
    <property type="protein sequence ID" value="WFD28471.1"/>
    <property type="molecule type" value="Genomic_DNA"/>
</dbReference>
<gene>
    <name evidence="4" type="ORF">MNAN1_003482</name>
</gene>
<dbReference type="CDD" id="cd16014">
    <property type="entry name" value="PLC"/>
    <property type="match status" value="1"/>
</dbReference>
<dbReference type="GO" id="GO:0034480">
    <property type="term" value="F:phosphatidylcholine phospholipase C activity"/>
    <property type="evidence" value="ECO:0007669"/>
    <property type="project" value="UniProtKB-EC"/>
</dbReference>
<feature type="chain" id="PRO_5042199931" evidence="3">
    <location>
        <begin position="23"/>
        <end position="641"/>
    </location>
</feature>
<keyword evidence="3" id="KW-0732">Signal</keyword>
<dbReference type="Pfam" id="PF04185">
    <property type="entry name" value="Phosphoesterase"/>
    <property type="match status" value="1"/>
</dbReference>
<dbReference type="InterPro" id="IPR017850">
    <property type="entry name" value="Alkaline_phosphatase_core_sf"/>
</dbReference>
<evidence type="ECO:0000256" key="1">
    <source>
        <dbReference type="ARBA" id="ARBA00022801"/>
    </source>
</evidence>
<dbReference type="PANTHER" id="PTHR31956">
    <property type="entry name" value="NON-SPECIFIC PHOSPHOLIPASE C4-RELATED"/>
    <property type="match status" value="1"/>
</dbReference>
<dbReference type="InterPro" id="IPR007312">
    <property type="entry name" value="Phosphoesterase"/>
</dbReference>
<dbReference type="EC" id="3.1.4.3" evidence="4"/>
<proteinExistence type="predicted"/>
<keyword evidence="5" id="KW-1185">Reference proteome</keyword>
<dbReference type="AlphaFoldDB" id="A0AAF0ETB0"/>
<evidence type="ECO:0000256" key="2">
    <source>
        <dbReference type="SAM" id="MobiDB-lite"/>
    </source>
</evidence>
<name>A0AAF0ETB0_9BASI</name>
<feature type="signal peptide" evidence="3">
    <location>
        <begin position="1"/>
        <end position="22"/>
    </location>
</feature>
<protein>
    <submittedName>
        <fullName evidence="4">Phospholipase C</fullName>
        <ecNumber evidence="4">3.1.4.3</ecNumber>
    </submittedName>
</protein>
<feature type="region of interest" description="Disordered" evidence="2">
    <location>
        <begin position="185"/>
        <end position="216"/>
    </location>
</feature>
<accession>A0AAF0ETB0</accession>
<dbReference type="Proteomes" id="UP001213623">
    <property type="component" value="Chromosome 7"/>
</dbReference>
<organism evidence="4 5">
    <name type="scientific">Malassezia nana</name>
    <dbReference type="NCBI Taxonomy" id="180528"/>
    <lineage>
        <taxon>Eukaryota</taxon>
        <taxon>Fungi</taxon>
        <taxon>Dikarya</taxon>
        <taxon>Basidiomycota</taxon>
        <taxon>Ustilaginomycotina</taxon>
        <taxon>Malasseziomycetes</taxon>
        <taxon>Malasseziales</taxon>
        <taxon>Malasseziaceae</taxon>
        <taxon>Malassezia</taxon>
    </lineage>
</organism>
<evidence type="ECO:0000256" key="3">
    <source>
        <dbReference type="SAM" id="SignalP"/>
    </source>
</evidence>
<dbReference type="Gene3D" id="3.40.720.10">
    <property type="entry name" value="Alkaline Phosphatase, subunit A"/>
    <property type="match status" value="2"/>
</dbReference>
<evidence type="ECO:0000313" key="4">
    <source>
        <dbReference type="EMBL" id="WFD28471.1"/>
    </source>
</evidence>
<evidence type="ECO:0000313" key="5">
    <source>
        <dbReference type="Proteomes" id="UP001213623"/>
    </source>
</evidence>